<keyword evidence="2" id="KW-1185">Reference proteome</keyword>
<sequence>MESPKFVFTHDEGFVPAFKKAGSSLGNLESLIKWGLYKRLNVVRYSFSAAFSPILDGPTFLTCLFNDPKVLSTLLAVDRDGTECISLAPTDPSERNYPSSKRLVSCKP</sequence>
<dbReference type="EMBL" id="BDIP01002043">
    <property type="protein sequence ID" value="GCA63017.1"/>
    <property type="molecule type" value="Genomic_DNA"/>
</dbReference>
<reference evidence="1 2" key="1">
    <citation type="journal article" date="2018" name="PLoS ONE">
        <title>The draft genome of Kipferlia bialata reveals reductive genome evolution in fornicate parasites.</title>
        <authorList>
            <person name="Tanifuji G."/>
            <person name="Takabayashi S."/>
            <person name="Kume K."/>
            <person name="Takagi M."/>
            <person name="Nakayama T."/>
            <person name="Kamikawa R."/>
            <person name="Inagaki Y."/>
            <person name="Hashimoto T."/>
        </authorList>
    </citation>
    <scope>NUCLEOTIDE SEQUENCE [LARGE SCALE GENOMIC DNA]</scope>
    <source>
        <strain evidence="1">NY0173</strain>
    </source>
</reference>
<accession>A0A391NMW4</accession>
<dbReference type="Pfam" id="PF14926">
    <property type="entry name" value="CFAP300"/>
    <property type="match status" value="1"/>
</dbReference>
<organism evidence="1 2">
    <name type="scientific">Kipferlia bialata</name>
    <dbReference type="NCBI Taxonomy" id="797122"/>
    <lineage>
        <taxon>Eukaryota</taxon>
        <taxon>Metamonada</taxon>
        <taxon>Carpediemonas-like organisms</taxon>
        <taxon>Kipferlia</taxon>
    </lineage>
</organism>
<feature type="non-terminal residue" evidence="1">
    <location>
        <position position="1"/>
    </location>
</feature>
<name>A0A391NMW4_9EUKA</name>
<dbReference type="Proteomes" id="UP000265618">
    <property type="component" value="Unassembled WGS sequence"/>
</dbReference>
<evidence type="ECO:0000313" key="1">
    <source>
        <dbReference type="EMBL" id="GCA63017.1"/>
    </source>
</evidence>
<gene>
    <name evidence="1" type="ORF">KIPB_007326</name>
</gene>
<comment type="caution">
    <text evidence="1">The sequence shown here is derived from an EMBL/GenBank/DDBJ whole genome shotgun (WGS) entry which is preliminary data.</text>
</comment>
<evidence type="ECO:0000313" key="2">
    <source>
        <dbReference type="Proteomes" id="UP000265618"/>
    </source>
</evidence>
<protein>
    <submittedName>
        <fullName evidence="1">Uncharacterized protein</fullName>
    </submittedName>
</protein>
<proteinExistence type="predicted"/>
<dbReference type="InterPro" id="IPR029416">
    <property type="entry name" value="CFAP300"/>
</dbReference>
<dbReference type="AlphaFoldDB" id="A0A391NMW4"/>